<dbReference type="OrthoDB" id="1750606at2759"/>
<dbReference type="Proteomes" id="UP000541444">
    <property type="component" value="Unassembled WGS sequence"/>
</dbReference>
<evidence type="ECO:0000313" key="2">
    <source>
        <dbReference type="EMBL" id="KAF6136565.1"/>
    </source>
</evidence>
<dbReference type="InterPro" id="IPR025558">
    <property type="entry name" value="DUF4283"/>
</dbReference>
<name>A0A7J7L1R7_9MAGN</name>
<evidence type="ECO:0000313" key="3">
    <source>
        <dbReference type="Proteomes" id="UP000541444"/>
    </source>
</evidence>
<sequence>MTRVSGNKPNLNSDDAQRVVEAYNMDVGQGTKICYPWRFMGEEKKLVAPGKSKEGITYELEVTQQQLEEQVMENLSLHGKIPDKVTNITKPTQSYVDLVRGSKDILNELLEVGRRGDTSLVSIPAGEAAIGVSQFKYSLIDRLDLQKVKFTDVQEYARNKWKISGQYKLIPLGKGFFIIKLGNKNDKIFIWSHGPWIVEKMPMRLMP</sequence>
<dbReference type="Pfam" id="PF14111">
    <property type="entry name" value="DUF4283"/>
    <property type="match status" value="1"/>
</dbReference>
<gene>
    <name evidence="2" type="ORF">GIB67_016021</name>
</gene>
<keyword evidence="3" id="KW-1185">Reference proteome</keyword>
<proteinExistence type="predicted"/>
<reference evidence="2 3" key="1">
    <citation type="journal article" date="2020" name="IScience">
        <title>Genome Sequencing of the Endangered Kingdonia uniflora (Circaeasteraceae, Ranunculales) Reveals Potential Mechanisms of Evolutionary Specialization.</title>
        <authorList>
            <person name="Sun Y."/>
            <person name="Deng T."/>
            <person name="Zhang A."/>
            <person name="Moore M.J."/>
            <person name="Landis J.B."/>
            <person name="Lin N."/>
            <person name="Zhang H."/>
            <person name="Zhang X."/>
            <person name="Huang J."/>
            <person name="Zhang X."/>
            <person name="Sun H."/>
            <person name="Wang H."/>
        </authorList>
    </citation>
    <scope>NUCLEOTIDE SEQUENCE [LARGE SCALE GENOMIC DNA]</scope>
    <source>
        <strain evidence="2">TB1705</strain>
        <tissue evidence="2">Leaf</tissue>
    </source>
</reference>
<comment type="caution">
    <text evidence="2">The sequence shown here is derived from an EMBL/GenBank/DDBJ whole genome shotgun (WGS) entry which is preliminary data.</text>
</comment>
<dbReference type="EMBL" id="JACGCM010002686">
    <property type="protein sequence ID" value="KAF6136565.1"/>
    <property type="molecule type" value="Genomic_DNA"/>
</dbReference>
<accession>A0A7J7L1R7</accession>
<protein>
    <recommendedName>
        <fullName evidence="1">DUF4283 domain-containing protein</fullName>
    </recommendedName>
</protein>
<dbReference type="AlphaFoldDB" id="A0A7J7L1R7"/>
<organism evidence="2 3">
    <name type="scientific">Kingdonia uniflora</name>
    <dbReference type="NCBI Taxonomy" id="39325"/>
    <lineage>
        <taxon>Eukaryota</taxon>
        <taxon>Viridiplantae</taxon>
        <taxon>Streptophyta</taxon>
        <taxon>Embryophyta</taxon>
        <taxon>Tracheophyta</taxon>
        <taxon>Spermatophyta</taxon>
        <taxon>Magnoliopsida</taxon>
        <taxon>Ranunculales</taxon>
        <taxon>Circaeasteraceae</taxon>
        <taxon>Kingdonia</taxon>
    </lineage>
</organism>
<evidence type="ECO:0000259" key="1">
    <source>
        <dbReference type="Pfam" id="PF14111"/>
    </source>
</evidence>
<feature type="domain" description="DUF4283" evidence="1">
    <location>
        <begin position="133"/>
        <end position="206"/>
    </location>
</feature>